<protein>
    <submittedName>
        <fullName evidence="8">CDP-glycerol glycerophosphotransferase</fullName>
    </submittedName>
</protein>
<dbReference type="Gene3D" id="3.40.50.12580">
    <property type="match status" value="1"/>
</dbReference>
<evidence type="ECO:0000256" key="5">
    <source>
        <dbReference type="ARBA" id="ARBA00022944"/>
    </source>
</evidence>
<dbReference type="GO" id="GO:0005886">
    <property type="term" value="C:plasma membrane"/>
    <property type="evidence" value="ECO:0007669"/>
    <property type="project" value="UniProtKB-SubCell"/>
</dbReference>
<evidence type="ECO:0000256" key="1">
    <source>
        <dbReference type="ARBA" id="ARBA00004202"/>
    </source>
</evidence>
<dbReference type="Proteomes" id="UP000681162">
    <property type="component" value="Unassembled WGS sequence"/>
</dbReference>
<dbReference type="Pfam" id="PF00534">
    <property type="entry name" value="Glycos_transf_1"/>
    <property type="match status" value="1"/>
</dbReference>
<reference evidence="8 9" key="1">
    <citation type="submission" date="2021-03" db="EMBL/GenBank/DDBJ databases">
        <title>Antimicrobial resistance genes in bacteria isolated from Japanese honey, and their potential for conferring macrolide and lincosamide resistance in the American foulbrood pathogen Paenibacillus larvae.</title>
        <authorList>
            <person name="Okamoto M."/>
            <person name="Kumagai M."/>
            <person name="Kanamori H."/>
            <person name="Takamatsu D."/>
        </authorList>
    </citation>
    <scope>NUCLEOTIDE SEQUENCE [LARGE SCALE GENOMIC DNA]</scope>
    <source>
        <strain evidence="8 9">J41TS12</strain>
    </source>
</reference>
<dbReference type="RefSeq" id="WP_212937636.1">
    <property type="nucleotide sequence ID" value="NZ_BORR01000001.1"/>
</dbReference>
<keyword evidence="9" id="KW-1185">Reference proteome</keyword>
<dbReference type="PANTHER" id="PTHR37316:SF3">
    <property type="entry name" value="TEICHOIC ACID GLYCEROL-PHOSPHATE TRANSFERASE"/>
    <property type="match status" value="1"/>
</dbReference>
<dbReference type="SUPFAM" id="SSF53756">
    <property type="entry name" value="UDP-Glycosyltransferase/glycogen phosphorylase"/>
    <property type="match status" value="2"/>
</dbReference>
<dbReference type="GO" id="GO:0008771">
    <property type="term" value="F:[citrate (pro-3S)-lyase] ligase activity"/>
    <property type="evidence" value="ECO:0007669"/>
    <property type="project" value="InterPro"/>
</dbReference>
<comment type="subcellular location">
    <subcellularLocation>
        <location evidence="1">Cell membrane</location>
        <topology evidence="1">Peripheral membrane protein</topology>
    </subcellularLocation>
</comment>
<comment type="similarity">
    <text evidence="2">Belongs to the CDP-glycerol glycerophosphotransferase family.</text>
</comment>
<proteinExistence type="inferred from homology"/>
<dbReference type="InterPro" id="IPR007554">
    <property type="entry name" value="Glycerophosphate_synth"/>
</dbReference>
<keyword evidence="5" id="KW-0777">Teichoic acid biosynthesis</keyword>
<dbReference type="InterPro" id="IPR043148">
    <property type="entry name" value="TagF_C"/>
</dbReference>
<sequence length="843" mass="97795">MNINRLKQIIKKLIYPFIELLVKPDERKQIFYTNYFKRGKINNNLIVYEAFHGANISCNPYALYLELLNHKEYSHLQHIWILDGDQSEVNHKIKKGTLIVRRNSLKYLKTLATAKYLVNNNTFPPYFQKKQNQIYVNTWHGTPLKTLGRDVETAKVSEHSNVQRNLLHTDFFIAPNLYTAKKMISAYDVEGIFNGEILDLGYPRIDLTFKSDYNQVKRELGVAADEKIIVYFPTWRGGIHSHRDTSHEIYNNYKQMSSSLPEGYVLLLKVHHITQKYFVKNGLGSICVPPEFDPNVLLAVTDLLITDYSSVFFDYLHLQRPIIFLADDWDEYRKERGFYLEKSDLPGPLCSEINEVNYWFMHLDELQYNYQDKLKECAGRYSYHDDGKATERLVKVLFGNHAEKQSVLNSYRITEKNNKTKILLYSGGLNNNGITVALVNLLNKIDYNRFDLTLIDYNLNNPTSIGNAEKINPKVKKIYRIGDWNRGIIEYYLHHLILGFGLRSPILKKIVPKSLYIRELSRLLGNSKFDISIDFGGYSGFWSLLFAYSDVKRKCIYQHNDMWQEYHKIINGSYKHRKNLGLIFTLYNQFDSIVSVAESTRDENLLRLGKYIDEPNKMVFAHNIIDFEKVLKMKDDATYFNHNSNDYLVTNIKDDRNKLVIESVVAPSLNCTNFINVGRLSPEKGHENLIKAFYELSKEYKDTRLYIVGEGPLDKELRKLIKQLDLEESVVLTGHASNPYSLINKCDCFVLSSNYEGQGLVLLEAQILNKAIISTNVTGARSVISGKNGFLVENSIEGLLQGMQTYLREGITPSSYNYEEYNAQALRMFYHHVCGWEVEPENH</sequence>
<keyword evidence="6" id="KW-0472">Membrane</keyword>
<organism evidence="8 9">
    <name type="scientific">Paenibacillus antibioticophila</name>
    <dbReference type="NCBI Taxonomy" id="1274374"/>
    <lineage>
        <taxon>Bacteria</taxon>
        <taxon>Bacillati</taxon>
        <taxon>Bacillota</taxon>
        <taxon>Bacilli</taxon>
        <taxon>Bacillales</taxon>
        <taxon>Paenibacillaceae</taxon>
        <taxon>Paenibacillus</taxon>
    </lineage>
</organism>
<evidence type="ECO:0000256" key="3">
    <source>
        <dbReference type="ARBA" id="ARBA00022475"/>
    </source>
</evidence>
<dbReference type="PANTHER" id="PTHR37316">
    <property type="entry name" value="TEICHOIC ACID GLYCEROL-PHOSPHATE PRIMASE"/>
    <property type="match status" value="1"/>
</dbReference>
<accession>A0A919XNR9</accession>
<evidence type="ECO:0000313" key="9">
    <source>
        <dbReference type="Proteomes" id="UP000681162"/>
    </source>
</evidence>
<dbReference type="GO" id="GO:0005524">
    <property type="term" value="F:ATP binding"/>
    <property type="evidence" value="ECO:0007669"/>
    <property type="project" value="UniProtKB-KW"/>
</dbReference>
<dbReference type="GO" id="GO:0016757">
    <property type="term" value="F:glycosyltransferase activity"/>
    <property type="evidence" value="ECO:0007669"/>
    <property type="project" value="InterPro"/>
</dbReference>
<dbReference type="CDD" id="cd03811">
    <property type="entry name" value="GT4_GT28_WabH-like"/>
    <property type="match status" value="1"/>
</dbReference>
<evidence type="ECO:0000313" key="8">
    <source>
        <dbReference type="EMBL" id="GIO35159.1"/>
    </source>
</evidence>
<gene>
    <name evidence="8" type="primary">tagF2</name>
    <name evidence="8" type="ORF">J41TS12_00200</name>
</gene>
<feature type="domain" description="Glycosyl transferase family 1" evidence="7">
    <location>
        <begin position="674"/>
        <end position="816"/>
    </location>
</feature>
<keyword evidence="4" id="KW-0808">Transferase</keyword>
<dbReference type="EMBL" id="BORR01000001">
    <property type="protein sequence ID" value="GIO35159.1"/>
    <property type="molecule type" value="Genomic_DNA"/>
</dbReference>
<evidence type="ECO:0000256" key="6">
    <source>
        <dbReference type="ARBA" id="ARBA00023136"/>
    </source>
</evidence>
<dbReference type="Pfam" id="PF04464">
    <property type="entry name" value="Glyphos_transf"/>
    <property type="match status" value="1"/>
</dbReference>
<keyword evidence="3" id="KW-1003">Cell membrane</keyword>
<comment type="caution">
    <text evidence="8">The sequence shown here is derived from an EMBL/GenBank/DDBJ whole genome shotgun (WGS) entry which is preliminary data.</text>
</comment>
<name>A0A919XNR9_9BACL</name>
<dbReference type="AlphaFoldDB" id="A0A919XNR9"/>
<dbReference type="InterPro" id="IPR043149">
    <property type="entry name" value="TagF_N"/>
</dbReference>
<dbReference type="Gene3D" id="3.40.50.11820">
    <property type="match status" value="1"/>
</dbReference>
<dbReference type="GO" id="GO:0019350">
    <property type="term" value="P:teichoic acid biosynthetic process"/>
    <property type="evidence" value="ECO:0007669"/>
    <property type="project" value="UniProtKB-KW"/>
</dbReference>
<dbReference type="GO" id="GO:0047355">
    <property type="term" value="F:CDP-glycerol glycerophosphotransferase activity"/>
    <property type="evidence" value="ECO:0007669"/>
    <property type="project" value="InterPro"/>
</dbReference>
<evidence type="ECO:0000256" key="4">
    <source>
        <dbReference type="ARBA" id="ARBA00022679"/>
    </source>
</evidence>
<dbReference type="InterPro" id="IPR051612">
    <property type="entry name" value="Teichoic_Acid_Biosynth"/>
</dbReference>
<dbReference type="InterPro" id="IPR001296">
    <property type="entry name" value="Glyco_trans_1"/>
</dbReference>
<evidence type="ECO:0000259" key="7">
    <source>
        <dbReference type="Pfam" id="PF00534"/>
    </source>
</evidence>
<dbReference type="Gene3D" id="3.40.50.2000">
    <property type="entry name" value="Glycogen Phosphorylase B"/>
    <property type="match status" value="2"/>
</dbReference>
<evidence type="ECO:0000256" key="2">
    <source>
        <dbReference type="ARBA" id="ARBA00010488"/>
    </source>
</evidence>